<protein>
    <submittedName>
        <fullName evidence="2">HNH endonuclease</fullName>
    </submittedName>
</protein>
<sequence length="190" mass="20849">MINLPKHVRRVGNRYVLHHPDGRKINIGSSIREARGNYAAALGSTRFLPERDLWPNIDRSSGSEGCWPWLGAVDKDGYGYVGRLRAHRIAYALSAGIGLSPGQVVMHFCDNPICCNPRHLALGTQKANVADRVAKGRSAAGERNGRSKLSVDDVIEIRSCGGSLATVAERYGVDKSTVRDIRRMRTWVGV</sequence>
<dbReference type="InterPro" id="IPR044925">
    <property type="entry name" value="His-Me_finger_sf"/>
</dbReference>
<reference evidence="2" key="1">
    <citation type="submission" date="2022-06" db="EMBL/GenBank/DDBJ databases">
        <title>Complete genome sequence and characterization of Cupriavidus gilardii QJ1 isolated from contaminating cells.</title>
        <authorList>
            <person name="Qi J."/>
        </authorList>
    </citation>
    <scope>NUCLEOTIDE SEQUENCE</scope>
    <source>
        <strain evidence="2">QJ1</strain>
    </source>
</reference>
<dbReference type="GO" id="GO:0004519">
    <property type="term" value="F:endonuclease activity"/>
    <property type="evidence" value="ECO:0007669"/>
    <property type="project" value="UniProtKB-KW"/>
</dbReference>
<keyword evidence="3" id="KW-1185">Reference proteome</keyword>
<evidence type="ECO:0000313" key="3">
    <source>
        <dbReference type="Proteomes" id="UP001056648"/>
    </source>
</evidence>
<evidence type="ECO:0000313" key="2">
    <source>
        <dbReference type="EMBL" id="USE78954.1"/>
    </source>
</evidence>
<evidence type="ECO:0000259" key="1">
    <source>
        <dbReference type="Pfam" id="PF13392"/>
    </source>
</evidence>
<dbReference type="InterPro" id="IPR003615">
    <property type="entry name" value="HNH_nuc"/>
</dbReference>
<dbReference type="Pfam" id="PF13392">
    <property type="entry name" value="HNH_3"/>
    <property type="match status" value="1"/>
</dbReference>
<dbReference type="Proteomes" id="UP001056648">
    <property type="component" value="Chromosome 2"/>
</dbReference>
<dbReference type="SUPFAM" id="SSF54060">
    <property type="entry name" value="His-Me finger endonucleases"/>
    <property type="match status" value="1"/>
</dbReference>
<dbReference type="Gene3D" id="3.90.75.10">
    <property type="entry name" value="Homing Intron 3 (I-ppo) Encoded Endonuclease, Chain A"/>
    <property type="match status" value="1"/>
</dbReference>
<gene>
    <name evidence="2" type="ORF">NDR89_20165</name>
</gene>
<name>A0ABY4VNY9_9BURK</name>
<feature type="domain" description="HNH nuclease" evidence="1">
    <location>
        <begin position="86"/>
        <end position="129"/>
    </location>
</feature>
<dbReference type="EMBL" id="CP098736">
    <property type="protein sequence ID" value="USE78954.1"/>
    <property type="molecule type" value="Genomic_DNA"/>
</dbReference>
<dbReference type="RefSeq" id="WP_252252689.1">
    <property type="nucleotide sequence ID" value="NZ_CP098736.1"/>
</dbReference>
<proteinExistence type="predicted"/>
<organism evidence="2 3">
    <name type="scientific">Cupriavidus gilardii</name>
    <dbReference type="NCBI Taxonomy" id="82541"/>
    <lineage>
        <taxon>Bacteria</taxon>
        <taxon>Pseudomonadati</taxon>
        <taxon>Pseudomonadota</taxon>
        <taxon>Betaproteobacteria</taxon>
        <taxon>Burkholderiales</taxon>
        <taxon>Burkholderiaceae</taxon>
        <taxon>Cupriavidus</taxon>
    </lineage>
</organism>
<keyword evidence="2" id="KW-0378">Hydrolase</keyword>
<keyword evidence="2" id="KW-0255">Endonuclease</keyword>
<dbReference type="InterPro" id="IPR044930">
    <property type="entry name" value="Homing_endonuclease_His-Me"/>
</dbReference>
<keyword evidence="2" id="KW-0540">Nuclease</keyword>
<accession>A0ABY4VNY9</accession>